<name>Q75A52_EREGS</name>
<protein>
    <submittedName>
        <fullName evidence="8">ADR067Wp</fullName>
    </submittedName>
</protein>
<accession>Q75A52</accession>
<dbReference type="eggNOG" id="KOG1318">
    <property type="taxonomic scope" value="Eukaryota"/>
</dbReference>
<evidence type="ECO:0000256" key="1">
    <source>
        <dbReference type="ARBA" id="ARBA00004123"/>
    </source>
</evidence>
<evidence type="ECO:0000256" key="5">
    <source>
        <dbReference type="ARBA" id="ARBA00023242"/>
    </source>
</evidence>
<dbReference type="GeneID" id="4620312"/>
<dbReference type="Pfam" id="PF00010">
    <property type="entry name" value="HLH"/>
    <property type="match status" value="1"/>
</dbReference>
<dbReference type="GO" id="GO:0000981">
    <property type="term" value="F:DNA-binding transcription factor activity, RNA polymerase II-specific"/>
    <property type="evidence" value="ECO:0000318"/>
    <property type="project" value="GO_Central"/>
</dbReference>
<evidence type="ECO:0000313" key="9">
    <source>
        <dbReference type="Proteomes" id="UP000000591"/>
    </source>
</evidence>
<feature type="compositionally biased region" description="Polar residues" evidence="6">
    <location>
        <begin position="93"/>
        <end position="109"/>
    </location>
</feature>
<keyword evidence="5" id="KW-0539">Nucleus</keyword>
<reference evidence="9" key="2">
    <citation type="journal article" date="2013" name="G3 (Bethesda)">
        <title>Genomes of Ashbya fungi isolated from insects reveal four mating-type loci, numerous translocations, lack of transposons, and distinct gene duplications.</title>
        <authorList>
            <person name="Dietrich F.S."/>
            <person name="Voegeli S."/>
            <person name="Kuo S."/>
            <person name="Philippsen P."/>
        </authorList>
    </citation>
    <scope>GENOME REANNOTATION</scope>
    <source>
        <strain evidence="9">ATCC 10895 / CBS 109.51 / FGSC 9923 / NRRL Y-1056</strain>
    </source>
</reference>
<proteinExistence type="predicted"/>
<dbReference type="FunFam" id="4.10.280.10:FF:000105">
    <property type="entry name" value="Rtg3p"/>
    <property type="match status" value="1"/>
</dbReference>
<evidence type="ECO:0000256" key="6">
    <source>
        <dbReference type="SAM" id="MobiDB-lite"/>
    </source>
</evidence>
<dbReference type="PROSITE" id="PS50888">
    <property type="entry name" value="BHLH"/>
    <property type="match status" value="1"/>
</dbReference>
<comment type="subcellular location">
    <subcellularLocation>
        <location evidence="1">Nucleus</location>
    </subcellularLocation>
</comment>
<feature type="region of interest" description="Disordered" evidence="6">
    <location>
        <begin position="253"/>
        <end position="278"/>
    </location>
</feature>
<dbReference type="KEGG" id="ago:AGOS_ADR067W"/>
<dbReference type="EMBL" id="AE016817">
    <property type="protein sequence ID" value="AAS51987.1"/>
    <property type="molecule type" value="Genomic_DNA"/>
</dbReference>
<dbReference type="STRING" id="284811.Q75A52"/>
<evidence type="ECO:0000256" key="2">
    <source>
        <dbReference type="ARBA" id="ARBA00023015"/>
    </source>
</evidence>
<feature type="domain" description="BHLH" evidence="7">
    <location>
        <begin position="172"/>
        <end position="231"/>
    </location>
</feature>
<evidence type="ECO:0000256" key="3">
    <source>
        <dbReference type="ARBA" id="ARBA00023125"/>
    </source>
</evidence>
<keyword evidence="2" id="KW-0805">Transcription regulation</keyword>
<dbReference type="Gene3D" id="4.10.280.10">
    <property type="entry name" value="Helix-loop-helix DNA-binding domain"/>
    <property type="match status" value="1"/>
</dbReference>
<dbReference type="AlphaFoldDB" id="Q75A52"/>
<dbReference type="CDD" id="cd11387">
    <property type="entry name" value="bHLHzip_USF_MITF"/>
    <property type="match status" value="1"/>
</dbReference>
<dbReference type="SUPFAM" id="SSF47459">
    <property type="entry name" value="HLH, helix-loop-helix DNA-binding domain"/>
    <property type="match status" value="1"/>
</dbReference>
<dbReference type="InParanoid" id="Q75A52"/>
<evidence type="ECO:0000256" key="4">
    <source>
        <dbReference type="ARBA" id="ARBA00023163"/>
    </source>
</evidence>
<sequence length="335" mass="36801">MDGHLQGAEDLLEELLKQAQSESNTGPGAQGAGYARHDGKQRQQSMASQLADDGAFLDEYFLAGGDGLFADTLLPEFKDDGGRSPLGSSLGSMTSEFLSPAGSVQQAQRRGSLESGPQHLRSPSASARAGAHLSSSLRSQARARQSSLSSLASTPVLEDGAGSLTQEEKLRRRREFHNAVERRRRELIKSKIKELGKLVPPSLLNYNDEGKEVRLNKGIILLRTVEYLEYLRQVLDVQARKRAQLLDKLRTLERRRRDLPPPRPAAAPAPRASLDSPEQIIDGRALPQLLKDDPPPLADDLRQFLAGPQMEHEDNSKLIFSAPEHPAGFLLNFEP</sequence>
<dbReference type="GO" id="GO:0000978">
    <property type="term" value="F:RNA polymerase II cis-regulatory region sequence-specific DNA binding"/>
    <property type="evidence" value="ECO:0000318"/>
    <property type="project" value="GO_Central"/>
</dbReference>
<dbReference type="Proteomes" id="UP000000591">
    <property type="component" value="Chromosome IV"/>
</dbReference>
<dbReference type="PANTHER" id="PTHR45776:SF2">
    <property type="entry name" value="MIP04163P"/>
    <property type="match status" value="1"/>
</dbReference>
<keyword evidence="4" id="KW-0804">Transcription</keyword>
<organism evidence="8 9">
    <name type="scientific">Eremothecium gossypii (strain ATCC 10895 / CBS 109.51 / FGSC 9923 / NRRL Y-1056)</name>
    <name type="common">Yeast</name>
    <name type="synonym">Ashbya gossypii</name>
    <dbReference type="NCBI Taxonomy" id="284811"/>
    <lineage>
        <taxon>Eukaryota</taxon>
        <taxon>Fungi</taxon>
        <taxon>Dikarya</taxon>
        <taxon>Ascomycota</taxon>
        <taxon>Saccharomycotina</taxon>
        <taxon>Saccharomycetes</taxon>
        <taxon>Saccharomycetales</taxon>
        <taxon>Saccharomycetaceae</taxon>
        <taxon>Eremothecium</taxon>
    </lineage>
</organism>
<feature type="compositionally biased region" description="Polar residues" evidence="6">
    <location>
        <begin position="18"/>
        <end position="27"/>
    </location>
</feature>
<feature type="compositionally biased region" description="Low complexity" evidence="6">
    <location>
        <begin position="268"/>
        <end position="277"/>
    </location>
</feature>
<reference evidence="8 9" key="1">
    <citation type="journal article" date="2004" name="Science">
        <title>The Ashbya gossypii genome as a tool for mapping the ancient Saccharomyces cerevisiae genome.</title>
        <authorList>
            <person name="Dietrich F.S."/>
            <person name="Voegeli S."/>
            <person name="Brachat S."/>
            <person name="Lerch A."/>
            <person name="Gates K."/>
            <person name="Steiner S."/>
            <person name="Mohr C."/>
            <person name="Pohlmann R."/>
            <person name="Luedi P."/>
            <person name="Choi S."/>
            <person name="Wing R.A."/>
            <person name="Flavier A."/>
            <person name="Gaffney T.D."/>
            <person name="Philippsen P."/>
        </authorList>
    </citation>
    <scope>NUCLEOTIDE SEQUENCE [LARGE SCALE GENOMIC DNA]</scope>
    <source>
        <strain evidence="9">ATCC 10895 / CBS 109.51 / FGSC 9923 / NRRL Y-1056</strain>
    </source>
</reference>
<dbReference type="FunCoup" id="Q75A52">
    <property type="interactions" value="881"/>
</dbReference>
<gene>
    <name evidence="8" type="ORF">AGOS_ADR067W</name>
</gene>
<dbReference type="RefSeq" id="NP_984163.1">
    <property type="nucleotide sequence ID" value="NM_209516.1"/>
</dbReference>
<dbReference type="SMART" id="SM00353">
    <property type="entry name" value="HLH"/>
    <property type="match status" value="1"/>
</dbReference>
<dbReference type="GO" id="GO:0006357">
    <property type="term" value="P:regulation of transcription by RNA polymerase II"/>
    <property type="evidence" value="ECO:0000318"/>
    <property type="project" value="GO_Central"/>
</dbReference>
<dbReference type="GO" id="GO:0046983">
    <property type="term" value="F:protein dimerization activity"/>
    <property type="evidence" value="ECO:0007669"/>
    <property type="project" value="InterPro"/>
</dbReference>
<keyword evidence="3" id="KW-0238">DNA-binding</keyword>
<dbReference type="PANTHER" id="PTHR45776">
    <property type="entry name" value="MIP04163P"/>
    <property type="match status" value="1"/>
</dbReference>
<keyword evidence="9" id="KW-1185">Reference proteome</keyword>
<dbReference type="OrthoDB" id="690068at2759"/>
<evidence type="ECO:0000313" key="8">
    <source>
        <dbReference type="EMBL" id="AAS51987.1"/>
    </source>
</evidence>
<dbReference type="HOGENOM" id="CLU_828947_0_0_1"/>
<dbReference type="GO" id="GO:0005634">
    <property type="term" value="C:nucleus"/>
    <property type="evidence" value="ECO:0000318"/>
    <property type="project" value="GO_Central"/>
</dbReference>
<feature type="region of interest" description="Disordered" evidence="6">
    <location>
        <begin position="84"/>
        <end position="139"/>
    </location>
</feature>
<feature type="region of interest" description="Disordered" evidence="6">
    <location>
        <begin position="1"/>
        <end position="49"/>
    </location>
</feature>
<dbReference type="InterPro" id="IPR011598">
    <property type="entry name" value="bHLH_dom"/>
</dbReference>
<dbReference type="InterPro" id="IPR036638">
    <property type="entry name" value="HLH_DNA-bd_sf"/>
</dbReference>
<evidence type="ECO:0000259" key="7">
    <source>
        <dbReference type="PROSITE" id="PS50888"/>
    </source>
</evidence>